<evidence type="ECO:0000256" key="1">
    <source>
        <dbReference type="SAM" id="MobiDB-lite"/>
    </source>
</evidence>
<dbReference type="Proteomes" id="UP000252519">
    <property type="component" value="Unassembled WGS sequence"/>
</dbReference>
<dbReference type="EMBL" id="JOJR01000071">
    <property type="protein sequence ID" value="RCN46924.1"/>
    <property type="molecule type" value="Genomic_DNA"/>
</dbReference>
<keyword evidence="3" id="KW-1185">Reference proteome</keyword>
<accession>A0A368GRG9</accession>
<organism evidence="2 3">
    <name type="scientific">Ancylostoma caninum</name>
    <name type="common">Dog hookworm</name>
    <dbReference type="NCBI Taxonomy" id="29170"/>
    <lineage>
        <taxon>Eukaryota</taxon>
        <taxon>Metazoa</taxon>
        <taxon>Ecdysozoa</taxon>
        <taxon>Nematoda</taxon>
        <taxon>Chromadorea</taxon>
        <taxon>Rhabditida</taxon>
        <taxon>Rhabditina</taxon>
        <taxon>Rhabditomorpha</taxon>
        <taxon>Strongyloidea</taxon>
        <taxon>Ancylostomatidae</taxon>
        <taxon>Ancylostomatinae</taxon>
        <taxon>Ancylostoma</taxon>
    </lineage>
</organism>
<evidence type="ECO:0000313" key="2">
    <source>
        <dbReference type="EMBL" id="RCN46924.1"/>
    </source>
</evidence>
<gene>
    <name evidence="2" type="ORF">ANCCAN_07103</name>
</gene>
<feature type="region of interest" description="Disordered" evidence="1">
    <location>
        <begin position="115"/>
        <end position="144"/>
    </location>
</feature>
<sequence length="144" mass="15773">MPPSIVAEAPAVAPAPVIAHAPYAAPQPVVVQAQPVVQAAPVPVPYPVHVHHHNPRTEVRNVVSHYAKESGHTSATAMVSGDHHAFGGMDIHPVAHLPEDEYQVAPWKARKHHHKMASKKVARKHKVSRKHKAARKQKILKKKN</sequence>
<dbReference type="STRING" id="29170.A0A368GRG9"/>
<reference evidence="2 3" key="1">
    <citation type="submission" date="2014-10" db="EMBL/GenBank/DDBJ databases">
        <title>Draft genome of the hookworm Ancylostoma caninum.</title>
        <authorList>
            <person name="Mitreva M."/>
        </authorList>
    </citation>
    <scope>NUCLEOTIDE SEQUENCE [LARGE SCALE GENOMIC DNA]</scope>
    <source>
        <strain evidence="2 3">Baltimore</strain>
    </source>
</reference>
<name>A0A368GRG9_ANCCA</name>
<proteinExistence type="predicted"/>
<dbReference type="OrthoDB" id="5910895at2759"/>
<comment type="caution">
    <text evidence="2">The sequence shown here is derived from an EMBL/GenBank/DDBJ whole genome shotgun (WGS) entry which is preliminary data.</text>
</comment>
<evidence type="ECO:0000313" key="3">
    <source>
        <dbReference type="Proteomes" id="UP000252519"/>
    </source>
</evidence>
<dbReference type="AlphaFoldDB" id="A0A368GRG9"/>
<protein>
    <submittedName>
        <fullName evidence="2">Uncharacterized protein</fullName>
    </submittedName>
</protein>